<gene>
    <name evidence="1" type="ORF">V1H85_18330</name>
</gene>
<proteinExistence type="predicted"/>
<evidence type="ECO:0000313" key="2">
    <source>
        <dbReference type="Proteomes" id="UP001343698"/>
    </source>
</evidence>
<name>A0ABU7IPB0_9FLAO</name>
<comment type="caution">
    <text evidence="1">The sequence shown here is derived from an EMBL/GenBank/DDBJ whole genome shotgun (WGS) entry which is preliminary data.</text>
</comment>
<reference evidence="1 2" key="1">
    <citation type="submission" date="2024-01" db="EMBL/GenBank/DDBJ databases">
        <title>Maribacter spp. originated from different algae showed divergent polysaccharides utilization ability.</title>
        <authorList>
            <person name="Wang H."/>
            <person name="Wu Y."/>
        </authorList>
    </citation>
    <scope>NUCLEOTIDE SEQUENCE [LARGE SCALE GENOMIC DNA]</scope>
    <source>
        <strain evidence="1 2">KPT27_14</strain>
    </source>
</reference>
<evidence type="ECO:0000313" key="1">
    <source>
        <dbReference type="EMBL" id="MEE1974416.1"/>
    </source>
</evidence>
<feature type="non-terminal residue" evidence="1">
    <location>
        <position position="71"/>
    </location>
</feature>
<dbReference type="EMBL" id="JAZDDF010000173">
    <property type="protein sequence ID" value="MEE1974416.1"/>
    <property type="molecule type" value="Genomic_DNA"/>
</dbReference>
<dbReference type="RefSeq" id="WP_330072600.1">
    <property type="nucleotide sequence ID" value="NZ_JAZDDF010000173.1"/>
</dbReference>
<protein>
    <submittedName>
        <fullName evidence="1">Uncharacterized protein</fullName>
    </submittedName>
</protein>
<accession>A0ABU7IPB0</accession>
<dbReference type="Proteomes" id="UP001343698">
    <property type="component" value="Unassembled WGS sequence"/>
</dbReference>
<organism evidence="1 2">
    <name type="scientific">Maribacter flavus</name>
    <dbReference type="NCBI Taxonomy" id="1658664"/>
    <lineage>
        <taxon>Bacteria</taxon>
        <taxon>Pseudomonadati</taxon>
        <taxon>Bacteroidota</taxon>
        <taxon>Flavobacteriia</taxon>
        <taxon>Flavobacteriales</taxon>
        <taxon>Flavobacteriaceae</taxon>
        <taxon>Maribacter</taxon>
    </lineage>
</organism>
<feature type="non-terminal residue" evidence="1">
    <location>
        <position position="1"/>
    </location>
</feature>
<sequence length="71" mass="8373">ATADVEATTRCFLELIRLREFTKEELDVDADYFKNYTEANPKPIQLIGIHHINLKKESDKIRKRLEKLKDV</sequence>
<keyword evidence="2" id="KW-1185">Reference proteome</keyword>